<dbReference type="EMBL" id="CAUJNA010002236">
    <property type="protein sequence ID" value="CAJ1391985.1"/>
    <property type="molecule type" value="Genomic_DNA"/>
</dbReference>
<proteinExistence type="predicted"/>
<evidence type="ECO:0000313" key="4">
    <source>
        <dbReference type="Proteomes" id="UP001178507"/>
    </source>
</evidence>
<evidence type="ECO:0000313" key="3">
    <source>
        <dbReference type="EMBL" id="CAJ1391985.1"/>
    </source>
</evidence>
<name>A0AA36ISA4_9DINO</name>
<gene>
    <name evidence="3" type="ORF">EVOR1521_LOCUS17196</name>
</gene>
<feature type="compositionally biased region" description="Low complexity" evidence="2">
    <location>
        <begin position="390"/>
        <end position="400"/>
    </location>
</feature>
<evidence type="ECO:0000256" key="1">
    <source>
        <dbReference type="SAM" id="Coils"/>
    </source>
</evidence>
<feature type="coiled-coil region" evidence="1">
    <location>
        <begin position="200"/>
        <end position="295"/>
    </location>
</feature>
<dbReference type="AlphaFoldDB" id="A0AA36ISA4"/>
<feature type="region of interest" description="Disordered" evidence="2">
    <location>
        <begin position="1"/>
        <end position="24"/>
    </location>
</feature>
<sequence length="527" mass="57019">MTACGWRTPPMYQGSPGTPGRMRMEPRVHPPVTAVAATRPEAFVQVCRWHPADSGAETSRASPGPPRPVSSVPTPSPGRLRPACSVPTPSPGRGPNLNQREPQLPLRFSSEPNRHELQQYVAQRVAQRKMEHVPSDGDLSALTPTSRKDACAELLEMLGAIAAAARRQTAQAAKVAQERSLAQDRLADCEAKAAVSKEELGAVHAELREAEALLRESQAEALAAKAEARIKAERWEEQELLQLRAELQEEQRLSEQRQAELLRLAREAQEQKDRDQQQKEQIAELKERLQGFYEEQNHHQVAQLIQAAAQEVNLLPRRDSTCRQLFSPSLLTPASESTGSTFVFEEPAPSVPLPVLLNNAAEAACGAGALVCSPLSAAPSLKSGVQKPRSSLVSSLAPSSGEVVMPSPTESATSAPARLSDAPRPFVRPGTRGASPGASLYCLSSSASSLPQRSRSGTPHDEAPPVGCVAEKIIFFDRHTPSEPKTRPQPTQPVPTPLGRHLLPRASSPRASPTKCRRRLSYPEVQA</sequence>
<feature type="compositionally biased region" description="Basic and acidic residues" evidence="2">
    <location>
        <begin position="477"/>
        <end position="486"/>
    </location>
</feature>
<feature type="compositionally biased region" description="Low complexity" evidence="2">
    <location>
        <begin position="446"/>
        <end position="456"/>
    </location>
</feature>
<reference evidence="3" key="1">
    <citation type="submission" date="2023-08" db="EMBL/GenBank/DDBJ databases">
        <authorList>
            <person name="Chen Y."/>
            <person name="Shah S."/>
            <person name="Dougan E. K."/>
            <person name="Thang M."/>
            <person name="Chan C."/>
        </authorList>
    </citation>
    <scope>NUCLEOTIDE SEQUENCE</scope>
</reference>
<feature type="region of interest" description="Disordered" evidence="2">
    <location>
        <begin position="446"/>
        <end position="465"/>
    </location>
</feature>
<dbReference type="Proteomes" id="UP001178507">
    <property type="component" value="Unassembled WGS sequence"/>
</dbReference>
<protein>
    <submittedName>
        <fullName evidence="3">Uncharacterized protein</fullName>
    </submittedName>
</protein>
<feature type="region of interest" description="Disordered" evidence="2">
    <location>
        <begin position="53"/>
        <end position="103"/>
    </location>
</feature>
<evidence type="ECO:0000256" key="2">
    <source>
        <dbReference type="SAM" id="MobiDB-lite"/>
    </source>
</evidence>
<organism evidence="3 4">
    <name type="scientific">Effrenium voratum</name>
    <dbReference type="NCBI Taxonomy" id="2562239"/>
    <lineage>
        <taxon>Eukaryota</taxon>
        <taxon>Sar</taxon>
        <taxon>Alveolata</taxon>
        <taxon>Dinophyceae</taxon>
        <taxon>Suessiales</taxon>
        <taxon>Symbiodiniaceae</taxon>
        <taxon>Effrenium</taxon>
    </lineage>
</organism>
<feature type="compositionally biased region" description="Low complexity" evidence="2">
    <location>
        <begin position="69"/>
        <end position="79"/>
    </location>
</feature>
<feature type="region of interest" description="Disordered" evidence="2">
    <location>
        <begin position="477"/>
        <end position="527"/>
    </location>
</feature>
<keyword evidence="4" id="KW-1185">Reference proteome</keyword>
<feature type="region of interest" description="Disordered" evidence="2">
    <location>
        <begin position="380"/>
        <end position="433"/>
    </location>
</feature>
<comment type="caution">
    <text evidence="3">The sequence shown here is derived from an EMBL/GenBank/DDBJ whole genome shotgun (WGS) entry which is preliminary data.</text>
</comment>
<accession>A0AA36ISA4</accession>
<keyword evidence="1" id="KW-0175">Coiled coil</keyword>